<protein>
    <submittedName>
        <fullName evidence="3">MATH domain-containing protein</fullName>
    </submittedName>
</protein>
<gene>
    <name evidence="1" type="ORF">HNAJ_LOCUS3474</name>
</gene>
<keyword evidence="2" id="KW-1185">Reference proteome</keyword>
<proteinExistence type="predicted"/>
<accession>A0A0R3T8T7</accession>
<dbReference type="AlphaFoldDB" id="A0A0R3T8T7"/>
<dbReference type="OrthoDB" id="10035275at2759"/>
<dbReference type="STRING" id="102285.A0A0R3T8T7"/>
<reference evidence="3" key="1">
    <citation type="submission" date="2017-02" db="UniProtKB">
        <authorList>
            <consortium name="WormBaseParasite"/>
        </authorList>
    </citation>
    <scope>IDENTIFICATION</scope>
</reference>
<dbReference type="EMBL" id="UZAE01002043">
    <property type="protein sequence ID" value="VDN99333.1"/>
    <property type="molecule type" value="Genomic_DNA"/>
</dbReference>
<organism evidence="3">
    <name type="scientific">Rodentolepis nana</name>
    <name type="common">Dwarf tapeworm</name>
    <name type="synonym">Hymenolepis nana</name>
    <dbReference type="NCBI Taxonomy" id="102285"/>
    <lineage>
        <taxon>Eukaryota</taxon>
        <taxon>Metazoa</taxon>
        <taxon>Spiralia</taxon>
        <taxon>Lophotrochozoa</taxon>
        <taxon>Platyhelminthes</taxon>
        <taxon>Cestoda</taxon>
        <taxon>Eucestoda</taxon>
        <taxon>Cyclophyllidea</taxon>
        <taxon>Hymenolepididae</taxon>
        <taxon>Rodentolepis</taxon>
    </lineage>
</organism>
<reference evidence="1 2" key="2">
    <citation type="submission" date="2018-11" db="EMBL/GenBank/DDBJ databases">
        <authorList>
            <consortium name="Pathogen Informatics"/>
        </authorList>
    </citation>
    <scope>NUCLEOTIDE SEQUENCE [LARGE SCALE GENOMIC DNA]</scope>
</reference>
<evidence type="ECO:0000313" key="2">
    <source>
        <dbReference type="Proteomes" id="UP000278807"/>
    </source>
</evidence>
<name>A0A0R3T8T7_RODNA</name>
<evidence type="ECO:0000313" key="1">
    <source>
        <dbReference type="EMBL" id="VDN99333.1"/>
    </source>
</evidence>
<dbReference type="Proteomes" id="UP000278807">
    <property type="component" value="Unassembled WGS sequence"/>
</dbReference>
<evidence type="ECO:0000313" key="3">
    <source>
        <dbReference type="WBParaSite" id="HNAJ_0000347501-mRNA-1"/>
    </source>
</evidence>
<dbReference type="WBParaSite" id="HNAJ_0000347501-mRNA-1">
    <property type="protein sequence ID" value="HNAJ_0000347501-mRNA-1"/>
    <property type="gene ID" value="HNAJ_0000347501"/>
</dbReference>
<sequence length="384" mass="44464">MEIYLDMSLTILNREHFSKNQQYEERQVIFCRDTHQHGSKTLIELSDLTGGKFLADDHTFLLELEISHPKVNIYVQLTSTSELVHFLSNTYVDHYNDENSNHGPILFESNAFNAGGETWRLGIAMSQASIFGPEYEGNAKVSIYVFRRRSKNNRFERNISSLEFSCEIDSRTSHRRMQFFIDPRTGMSTMENLGELEADTVACSVREGIADYIAKKMPFKYFNPILEIKLNSLRIRKFIQRKLVLLSPESHLYFSTIRFDPLSTRWNLFAFQEGRSLSCGLRLEEDEKKKFLNDNTVDILWWSVHLRNGSIKKDDILQNEAKVALSIATRFQQLHRKEVSMDSLNSLVDENILPEILSPSQCLIHYPEDVKTSVSKLTATDKNN</sequence>